<evidence type="ECO:0000259" key="6">
    <source>
        <dbReference type="Pfam" id="PF13649"/>
    </source>
</evidence>
<protein>
    <submittedName>
        <fullName evidence="7">Class I SAM-dependent methyltransferase</fullName>
    </submittedName>
</protein>
<name>A0A523URQ3_UNCT6</name>
<dbReference type="InterPro" id="IPR041698">
    <property type="entry name" value="Methyltransf_25"/>
</dbReference>
<evidence type="ECO:0000313" key="8">
    <source>
        <dbReference type="Proteomes" id="UP000315525"/>
    </source>
</evidence>
<gene>
    <name evidence="7" type="ORF">E3J62_08580</name>
</gene>
<dbReference type="PANTHER" id="PTHR43667">
    <property type="entry name" value="CYCLOPROPANE-FATTY-ACYL-PHOSPHOLIPID SYNTHASE"/>
    <property type="match status" value="1"/>
</dbReference>
<evidence type="ECO:0000256" key="3">
    <source>
        <dbReference type="ARBA" id="ARBA00022679"/>
    </source>
</evidence>
<evidence type="ECO:0000256" key="5">
    <source>
        <dbReference type="ARBA" id="ARBA00023098"/>
    </source>
</evidence>
<proteinExistence type="inferred from homology"/>
<comment type="similarity">
    <text evidence="1">Belongs to the CFA/CMAS family.</text>
</comment>
<evidence type="ECO:0000256" key="2">
    <source>
        <dbReference type="ARBA" id="ARBA00022603"/>
    </source>
</evidence>
<dbReference type="InterPro" id="IPR029063">
    <property type="entry name" value="SAM-dependent_MTases_sf"/>
</dbReference>
<organism evidence="7 8">
    <name type="scientific">candidate division TA06 bacterium</name>
    <dbReference type="NCBI Taxonomy" id="2250710"/>
    <lineage>
        <taxon>Bacteria</taxon>
        <taxon>Bacteria division TA06</taxon>
    </lineage>
</organism>
<dbReference type="Gene3D" id="3.40.50.150">
    <property type="entry name" value="Vaccinia Virus protein VP39"/>
    <property type="match status" value="1"/>
</dbReference>
<keyword evidence="3 7" id="KW-0808">Transferase</keyword>
<dbReference type="SUPFAM" id="SSF53335">
    <property type="entry name" value="S-adenosyl-L-methionine-dependent methyltransferases"/>
    <property type="match status" value="1"/>
</dbReference>
<dbReference type="CDD" id="cd02440">
    <property type="entry name" value="AdoMet_MTases"/>
    <property type="match status" value="1"/>
</dbReference>
<dbReference type="InterPro" id="IPR050723">
    <property type="entry name" value="CFA/CMAS"/>
</dbReference>
<dbReference type="GO" id="GO:0008168">
    <property type="term" value="F:methyltransferase activity"/>
    <property type="evidence" value="ECO:0007669"/>
    <property type="project" value="UniProtKB-KW"/>
</dbReference>
<keyword evidence="2 7" id="KW-0489">Methyltransferase</keyword>
<dbReference type="GO" id="GO:0032259">
    <property type="term" value="P:methylation"/>
    <property type="evidence" value="ECO:0007669"/>
    <property type="project" value="UniProtKB-KW"/>
</dbReference>
<comment type="caution">
    <text evidence="7">The sequence shown here is derived from an EMBL/GenBank/DDBJ whole genome shotgun (WGS) entry which is preliminary data.</text>
</comment>
<evidence type="ECO:0000256" key="4">
    <source>
        <dbReference type="ARBA" id="ARBA00022691"/>
    </source>
</evidence>
<dbReference type="PANTHER" id="PTHR43667:SF1">
    <property type="entry name" value="CYCLOPROPANE-FATTY-ACYL-PHOSPHOLIPID SYNTHASE"/>
    <property type="match status" value="1"/>
</dbReference>
<dbReference type="Proteomes" id="UP000315525">
    <property type="component" value="Unassembled WGS sequence"/>
</dbReference>
<dbReference type="EMBL" id="SOJN01000094">
    <property type="protein sequence ID" value="TET45155.1"/>
    <property type="molecule type" value="Genomic_DNA"/>
</dbReference>
<dbReference type="GO" id="GO:0006629">
    <property type="term" value="P:lipid metabolic process"/>
    <property type="evidence" value="ECO:0007669"/>
    <property type="project" value="UniProtKB-KW"/>
</dbReference>
<dbReference type="Pfam" id="PF13649">
    <property type="entry name" value="Methyltransf_25"/>
    <property type="match status" value="1"/>
</dbReference>
<dbReference type="AlphaFoldDB" id="A0A523URQ3"/>
<dbReference type="Gene3D" id="2.20.25.110">
    <property type="entry name" value="S-adenosyl-L-methionine-dependent methyltransferases"/>
    <property type="match status" value="1"/>
</dbReference>
<sequence length="256" mass="29859">MQKAVFDEVAGFYDLETEELKRDIPFYIDYAKKTKGVTLELGCGTGRILIPMAEAGIKVWGVDVSKEMLTVAEKKVNGLDKRTKKNIKLIHGDMQNFELEEKFSFIFIAARSFQSLLTKEEQGACLDCVGKHLSQDGIFIVDLFAPKHDYLTKEKMSHYLGKVHDKKEDIVITRRAEVEYDLANQTLKEDWFYEWTDKDGVFRRKIWSFELSYLFRYEAELLLEKHGFEIEDVFGDFDKSPYDYYSGEQIFVASKR</sequence>
<feature type="domain" description="Methyltransferase" evidence="6">
    <location>
        <begin position="39"/>
        <end position="137"/>
    </location>
</feature>
<evidence type="ECO:0000313" key="7">
    <source>
        <dbReference type="EMBL" id="TET45155.1"/>
    </source>
</evidence>
<evidence type="ECO:0000256" key="1">
    <source>
        <dbReference type="ARBA" id="ARBA00010815"/>
    </source>
</evidence>
<accession>A0A523URQ3</accession>
<reference evidence="7 8" key="1">
    <citation type="submission" date="2019-03" db="EMBL/GenBank/DDBJ databases">
        <title>Metabolic potential of uncultured bacteria and archaea associated with petroleum seepage in deep-sea sediments.</title>
        <authorList>
            <person name="Dong X."/>
            <person name="Hubert C."/>
        </authorList>
    </citation>
    <scope>NUCLEOTIDE SEQUENCE [LARGE SCALE GENOMIC DNA]</scope>
    <source>
        <strain evidence="7">E44_bin18</strain>
    </source>
</reference>
<keyword evidence="5" id="KW-0443">Lipid metabolism</keyword>
<keyword evidence="4" id="KW-0949">S-adenosyl-L-methionine</keyword>